<evidence type="ECO:0000256" key="7">
    <source>
        <dbReference type="ARBA" id="ARBA00023049"/>
    </source>
</evidence>
<reference evidence="10 11" key="1">
    <citation type="journal article" date="2013" name="Fungal Biol.">
        <title>Analysis of microsatellite markers in the genome of the plant pathogen Ceratocystis fimbriata.</title>
        <authorList>
            <person name="Simpson M.C."/>
            <person name="Wilken P.M."/>
            <person name="Coetzee M.P."/>
            <person name="Wingfield M.J."/>
            <person name="Wingfield B.D."/>
        </authorList>
    </citation>
    <scope>NUCLEOTIDE SEQUENCE [LARGE SCALE GENOMIC DNA]</scope>
    <source>
        <strain evidence="10 11">CBS 114723</strain>
    </source>
</reference>
<dbReference type="Gene3D" id="3.40.390.10">
    <property type="entry name" value="Collagenase (Catalytic Domain)"/>
    <property type="match status" value="1"/>
</dbReference>
<dbReference type="EMBL" id="APWK03000243">
    <property type="protein sequence ID" value="PHH49209.1"/>
    <property type="molecule type" value="Genomic_DNA"/>
</dbReference>
<feature type="domain" description="Peptidase M13 C-terminal" evidence="8">
    <location>
        <begin position="499"/>
        <end position="702"/>
    </location>
</feature>
<dbReference type="GO" id="GO:0005886">
    <property type="term" value="C:plasma membrane"/>
    <property type="evidence" value="ECO:0007669"/>
    <property type="project" value="TreeGrafter"/>
</dbReference>
<evidence type="ECO:0000256" key="6">
    <source>
        <dbReference type="ARBA" id="ARBA00022833"/>
    </source>
</evidence>
<evidence type="ECO:0000256" key="4">
    <source>
        <dbReference type="ARBA" id="ARBA00022723"/>
    </source>
</evidence>
<comment type="caution">
    <text evidence="10">The sequence shown here is derived from an EMBL/GenBank/DDBJ whole genome shotgun (WGS) entry which is preliminary data.</text>
</comment>
<evidence type="ECO:0000256" key="3">
    <source>
        <dbReference type="ARBA" id="ARBA00022670"/>
    </source>
</evidence>
<dbReference type="Pfam" id="PF05649">
    <property type="entry name" value="Peptidase_M13_N"/>
    <property type="match status" value="1"/>
</dbReference>
<dbReference type="GO" id="GO:0016485">
    <property type="term" value="P:protein processing"/>
    <property type="evidence" value="ECO:0007669"/>
    <property type="project" value="TreeGrafter"/>
</dbReference>
<protein>
    <submittedName>
        <fullName evidence="10">Neprilysin-21</fullName>
    </submittedName>
</protein>
<dbReference type="PANTHER" id="PTHR11733">
    <property type="entry name" value="ZINC METALLOPROTEASE FAMILY M13 NEPRILYSIN-RELATED"/>
    <property type="match status" value="1"/>
</dbReference>
<evidence type="ECO:0000313" key="11">
    <source>
        <dbReference type="Proteomes" id="UP000222788"/>
    </source>
</evidence>
<feature type="domain" description="Peptidase M13 N-terminal" evidence="9">
    <location>
        <begin position="65"/>
        <end position="437"/>
    </location>
</feature>
<sequence>MRFSSVLAPGLLAHAINAQSEFASSKVDHEAAPTSSPGYCNTPACQRIAADLRSNLASNYADLDPCSRFEELACGGWRLKHEPKPDQGKVATTTLIEDHNNRVMREIVEGPLPAGIDPSSQDAKNFYKMKAIYDACMDVDTIKGLGMKPLEKILAEIDGVKSFKEALLILLTNDVTGFVTIAPEFDAGDADHVVVALSGPMDLGMPSPEDFESDEFLIQYFLTAGKVLPKLYPETTEETIMELIRLETEIASLFPPLNERLNPQKYYNAMTLEEANALLPPFAVREIIETLAPQGASIERVIVHDPKYFSTLPTILRSVRLETFKAYFRWRLITSYEPFLEHEILEPLKSFRNLFKTENSRQVHCITHVDNSVSNILSRFFIDKAFSPAAKDLATEMVANLKSVYTEKLQATEWMDEYSTERAVKKVLNMKEGIGYPTASPNITKPDELAHKYRDSVVGDQTHFENEVSLRHMRFKEQWEALGKPADTDEWLITPNEANANYVPIGNTLLLPAGLMQYPVFDVDVPAYVSYGAYGFVVGHEISHAFDSNGHFYDENGAFSKTSDWWTPNTEAAFSAQTQCFIDQFSSLVNEVSDGDVKIKNSVNGETSLNENIADAGGLSASYLAWKKLDDEGKGGEMLPGLDFFTRDQLFFLSFANFHCSNVLMPDGHVFDDSHPPGWARITGSLANNEDFLRAFNCPVKEPTCKIW</sequence>
<reference evidence="10 11" key="2">
    <citation type="journal article" date="2013" name="IMA Fungus">
        <title>IMA Genome-F 1: Ceratocystis fimbriata: Draft nuclear genome sequence for the plant pathogen, Ceratocystis fimbriata.</title>
        <authorList>
            <person name="Wilken P.M."/>
            <person name="Steenkamp E.T."/>
            <person name="Wingfield M.J."/>
            <person name="de Beer Z.W."/>
            <person name="Wingfield B.D."/>
        </authorList>
    </citation>
    <scope>NUCLEOTIDE SEQUENCE [LARGE SCALE GENOMIC DNA]</scope>
    <source>
        <strain evidence="10 11">CBS 114723</strain>
    </source>
</reference>
<dbReference type="GO" id="GO:0004222">
    <property type="term" value="F:metalloendopeptidase activity"/>
    <property type="evidence" value="ECO:0007669"/>
    <property type="project" value="InterPro"/>
</dbReference>
<keyword evidence="3" id="KW-0645">Protease</keyword>
<evidence type="ECO:0000256" key="5">
    <source>
        <dbReference type="ARBA" id="ARBA00022801"/>
    </source>
</evidence>
<keyword evidence="5" id="KW-0378">Hydrolase</keyword>
<dbReference type="InterPro" id="IPR018497">
    <property type="entry name" value="Peptidase_M13_C"/>
</dbReference>
<dbReference type="AlphaFoldDB" id="A0A2C5VZY0"/>
<dbReference type="GO" id="GO:0046872">
    <property type="term" value="F:metal ion binding"/>
    <property type="evidence" value="ECO:0007669"/>
    <property type="project" value="UniProtKB-KW"/>
</dbReference>
<keyword evidence="6" id="KW-0862">Zinc</keyword>
<dbReference type="PRINTS" id="PR00786">
    <property type="entry name" value="NEPRILYSIN"/>
</dbReference>
<dbReference type="InterPro" id="IPR024079">
    <property type="entry name" value="MetalloPept_cat_dom_sf"/>
</dbReference>
<dbReference type="Pfam" id="PF01431">
    <property type="entry name" value="Peptidase_M13"/>
    <property type="match status" value="1"/>
</dbReference>
<evidence type="ECO:0000259" key="8">
    <source>
        <dbReference type="Pfam" id="PF01431"/>
    </source>
</evidence>
<dbReference type="InterPro" id="IPR008753">
    <property type="entry name" value="Peptidase_M13_N"/>
</dbReference>
<dbReference type="InterPro" id="IPR042089">
    <property type="entry name" value="Peptidase_M13_dom_2"/>
</dbReference>
<keyword evidence="11" id="KW-1185">Reference proteome</keyword>
<dbReference type="SUPFAM" id="SSF55486">
    <property type="entry name" value="Metalloproteases ('zincins'), catalytic domain"/>
    <property type="match status" value="1"/>
</dbReference>
<comment type="cofactor">
    <cofactor evidence="1">
        <name>Zn(2+)</name>
        <dbReference type="ChEBI" id="CHEBI:29105"/>
    </cofactor>
</comment>
<evidence type="ECO:0000313" key="10">
    <source>
        <dbReference type="EMBL" id="PHH49209.1"/>
    </source>
</evidence>
<keyword evidence="7" id="KW-0482">Metalloprotease</keyword>
<dbReference type="CDD" id="cd08662">
    <property type="entry name" value="M13"/>
    <property type="match status" value="1"/>
</dbReference>
<gene>
    <name evidence="10" type="primary">nep-21_1</name>
    <name evidence="10" type="ORF">CFIMG_007877RA00001</name>
</gene>
<comment type="similarity">
    <text evidence="2">Belongs to the peptidase M13 family.</text>
</comment>
<name>A0A2C5VZY0_9PEZI</name>
<dbReference type="InterPro" id="IPR000718">
    <property type="entry name" value="Peptidase_M13"/>
</dbReference>
<accession>A0A2C5VZY0</accession>
<dbReference type="Gene3D" id="1.10.1380.10">
    <property type="entry name" value="Neutral endopeptidase , domain2"/>
    <property type="match status" value="1"/>
</dbReference>
<dbReference type="OrthoDB" id="6475849at2759"/>
<evidence type="ECO:0000256" key="2">
    <source>
        <dbReference type="ARBA" id="ARBA00007357"/>
    </source>
</evidence>
<dbReference type="PANTHER" id="PTHR11733:SF167">
    <property type="entry name" value="FI17812P1-RELATED"/>
    <property type="match status" value="1"/>
</dbReference>
<organism evidence="10 11">
    <name type="scientific">Ceratocystis fimbriata CBS 114723</name>
    <dbReference type="NCBI Taxonomy" id="1035309"/>
    <lineage>
        <taxon>Eukaryota</taxon>
        <taxon>Fungi</taxon>
        <taxon>Dikarya</taxon>
        <taxon>Ascomycota</taxon>
        <taxon>Pezizomycotina</taxon>
        <taxon>Sordariomycetes</taxon>
        <taxon>Hypocreomycetidae</taxon>
        <taxon>Microascales</taxon>
        <taxon>Ceratocystidaceae</taxon>
        <taxon>Ceratocystis</taxon>
    </lineage>
</organism>
<keyword evidence="4" id="KW-0479">Metal-binding</keyword>
<dbReference type="PROSITE" id="PS51885">
    <property type="entry name" value="NEPRILYSIN"/>
    <property type="match status" value="1"/>
</dbReference>
<dbReference type="Proteomes" id="UP000222788">
    <property type="component" value="Unassembled WGS sequence"/>
</dbReference>
<evidence type="ECO:0000256" key="1">
    <source>
        <dbReference type="ARBA" id="ARBA00001947"/>
    </source>
</evidence>
<evidence type="ECO:0000259" key="9">
    <source>
        <dbReference type="Pfam" id="PF05649"/>
    </source>
</evidence>
<proteinExistence type="inferred from homology"/>